<dbReference type="PANTHER" id="PTHR48207">
    <property type="entry name" value="SUCCINATE--HYDROXYMETHYLGLUTARATE COA-TRANSFERASE"/>
    <property type="match status" value="1"/>
</dbReference>
<sequence length="418" mass="44387">MSSAAPLAGIKVVDYSHFLAGPYLSRCLAGMGAEVVKVERPTVGDAGRHHPYFVGDESGFFLQQNMGKRGICVDVKKPAGMELVRQLVSTADVFVENYRPGALVRLGLGYDDLARLNPRLVYCSLSAYGHTGPKSAKAGFGLIAEAMSGAMAQLGVPGEPPPLLRIPIADMYAGIHGAAAVCAALLGRATSGKGQHIDLALYDCMVSMHDYAIQCFTLSNGAILPQQVGYDLPDSTVYGVFPAPDGYLVIAAQVDDAWRRLAGLVGGSELASDMRFHTAAGRNANREEALRRVRDWTATQSSVAACIAALEAVDVPCAPVQRIDEVLADPQLVARGMMIEQQHPTLGPIRLPNLPFHFSNYQPEPMRIAPGLGEHNAEIAASLGYSPEEIANLARDGVLYQAPVHSSEPAKTAQGAAT</sequence>
<dbReference type="Gene3D" id="3.30.1540.10">
    <property type="entry name" value="formyl-coa transferase, domain 3"/>
    <property type="match status" value="1"/>
</dbReference>
<dbReference type="InterPro" id="IPR050483">
    <property type="entry name" value="CoA-transferase_III_domain"/>
</dbReference>
<dbReference type="Gene3D" id="3.40.50.10540">
    <property type="entry name" value="Crotonobetainyl-coa:carnitine coa-transferase, domain 1"/>
    <property type="match status" value="1"/>
</dbReference>
<accession>A0ABY0NY49</accession>
<evidence type="ECO:0000313" key="3">
    <source>
        <dbReference type="Proteomes" id="UP000199468"/>
    </source>
</evidence>
<dbReference type="RefSeq" id="WP_091856722.1">
    <property type="nucleotide sequence ID" value="NZ_FNBZ01000003.1"/>
</dbReference>
<keyword evidence="1" id="KW-0808">Transferase</keyword>
<name>A0ABY0NY49_9HYPH</name>
<dbReference type="PANTHER" id="PTHR48207:SF4">
    <property type="entry name" value="BLL6097 PROTEIN"/>
    <property type="match status" value="1"/>
</dbReference>
<dbReference type="EMBL" id="FNBZ01000003">
    <property type="protein sequence ID" value="SDG14271.1"/>
    <property type="molecule type" value="Genomic_DNA"/>
</dbReference>
<protein>
    <submittedName>
        <fullName evidence="2">Crotonobetainyl-CoA:carnitine CoA-transferase CaiB</fullName>
    </submittedName>
</protein>
<dbReference type="Pfam" id="PF02515">
    <property type="entry name" value="CoA_transf_3"/>
    <property type="match status" value="1"/>
</dbReference>
<dbReference type="Proteomes" id="UP000199468">
    <property type="component" value="Unassembled WGS sequence"/>
</dbReference>
<dbReference type="SUPFAM" id="SSF89796">
    <property type="entry name" value="CoA-transferase family III (CaiB/BaiF)"/>
    <property type="match status" value="1"/>
</dbReference>
<dbReference type="InterPro" id="IPR044855">
    <property type="entry name" value="CoA-Trfase_III_dom3_sf"/>
</dbReference>
<evidence type="ECO:0000256" key="1">
    <source>
        <dbReference type="ARBA" id="ARBA00022679"/>
    </source>
</evidence>
<dbReference type="InterPro" id="IPR003673">
    <property type="entry name" value="CoA-Trfase_fam_III"/>
</dbReference>
<evidence type="ECO:0000313" key="2">
    <source>
        <dbReference type="EMBL" id="SDG14271.1"/>
    </source>
</evidence>
<dbReference type="InterPro" id="IPR023606">
    <property type="entry name" value="CoA-Trfase_III_dom_1_sf"/>
</dbReference>
<organism evidence="2 3">
    <name type="scientific">Bosea robiniae</name>
    <dbReference type="NCBI Taxonomy" id="1036780"/>
    <lineage>
        <taxon>Bacteria</taxon>
        <taxon>Pseudomonadati</taxon>
        <taxon>Pseudomonadota</taxon>
        <taxon>Alphaproteobacteria</taxon>
        <taxon>Hyphomicrobiales</taxon>
        <taxon>Boseaceae</taxon>
        <taxon>Bosea</taxon>
    </lineage>
</organism>
<keyword evidence="3" id="KW-1185">Reference proteome</keyword>
<reference evidence="2 3" key="1">
    <citation type="submission" date="2016-10" db="EMBL/GenBank/DDBJ databases">
        <authorList>
            <person name="Varghese N."/>
            <person name="Submissions S."/>
        </authorList>
    </citation>
    <scope>NUCLEOTIDE SEQUENCE [LARGE SCALE GENOMIC DNA]</scope>
    <source>
        <strain evidence="2 3">DSM 26672</strain>
    </source>
</reference>
<proteinExistence type="predicted"/>
<comment type="caution">
    <text evidence="2">The sequence shown here is derived from an EMBL/GenBank/DDBJ whole genome shotgun (WGS) entry which is preliminary data.</text>
</comment>
<gene>
    <name evidence="2" type="ORF">SAMN05421844_10348</name>
</gene>